<proteinExistence type="inferred from homology"/>
<dbReference type="PANTHER" id="PTHR11461">
    <property type="entry name" value="SERINE PROTEASE INHIBITOR, SERPIN"/>
    <property type="match status" value="1"/>
</dbReference>
<sequence>MSQKRRVTLPGPSFPDEQAGLKIRREFRRCDAALAFRMQAHDLANDPAGSLARIAEDARQAVPRLATHEILPESATEGAAGAASRSLLMLSFVGFAGGWRVRFSRARTTDALFHLSPGRTKKVRMMHQSGRFLVADCPSMGASALVLPYRRSDAVMVLLLPTDPDGLSALQERLSVKAFELRFREREVDVSLPRFRLRQVA</sequence>
<evidence type="ECO:0000313" key="6">
    <source>
        <dbReference type="EMBL" id="KAK8786771.1"/>
    </source>
</evidence>
<dbReference type="GO" id="GO:0005615">
    <property type="term" value="C:extracellular space"/>
    <property type="evidence" value="ECO:0007669"/>
    <property type="project" value="InterPro"/>
</dbReference>
<evidence type="ECO:0000313" key="7">
    <source>
        <dbReference type="Proteomes" id="UP001321473"/>
    </source>
</evidence>
<gene>
    <name evidence="6" type="ORF">V5799_023455</name>
</gene>
<evidence type="ECO:0000256" key="3">
    <source>
        <dbReference type="ARBA" id="ARBA00022525"/>
    </source>
</evidence>
<keyword evidence="7" id="KW-1185">Reference proteome</keyword>
<dbReference type="EMBL" id="JARKHS020002423">
    <property type="protein sequence ID" value="KAK8786771.1"/>
    <property type="molecule type" value="Genomic_DNA"/>
</dbReference>
<evidence type="ECO:0000259" key="5">
    <source>
        <dbReference type="Pfam" id="PF00079"/>
    </source>
</evidence>
<keyword evidence="4" id="KW-0325">Glycoprotein</keyword>
<feature type="domain" description="Serpin" evidence="5">
    <location>
        <begin position="84"/>
        <end position="199"/>
    </location>
</feature>
<dbReference type="SUPFAM" id="SSF56574">
    <property type="entry name" value="Serpins"/>
    <property type="match status" value="1"/>
</dbReference>
<dbReference type="InterPro" id="IPR000215">
    <property type="entry name" value="Serpin_fam"/>
</dbReference>
<name>A0AAQ4FJA0_AMBAM</name>
<dbReference type="InterPro" id="IPR042185">
    <property type="entry name" value="Serpin_sf_2"/>
</dbReference>
<evidence type="ECO:0000256" key="4">
    <source>
        <dbReference type="ARBA" id="ARBA00023180"/>
    </source>
</evidence>
<dbReference type="GO" id="GO:0004867">
    <property type="term" value="F:serine-type endopeptidase inhibitor activity"/>
    <property type="evidence" value="ECO:0007669"/>
    <property type="project" value="InterPro"/>
</dbReference>
<dbReference type="Proteomes" id="UP001321473">
    <property type="component" value="Unassembled WGS sequence"/>
</dbReference>
<dbReference type="AlphaFoldDB" id="A0AAQ4FJA0"/>
<accession>A0AAQ4FJA0</accession>
<comment type="caution">
    <text evidence="6">The sequence shown here is derived from an EMBL/GenBank/DDBJ whole genome shotgun (WGS) entry which is preliminary data.</text>
</comment>
<comment type="subcellular location">
    <subcellularLocation>
        <location evidence="1">Secreted</location>
    </subcellularLocation>
</comment>
<protein>
    <recommendedName>
        <fullName evidence="5">Serpin domain-containing protein</fullName>
    </recommendedName>
</protein>
<dbReference type="InterPro" id="IPR036186">
    <property type="entry name" value="Serpin_sf"/>
</dbReference>
<dbReference type="Gene3D" id="2.30.39.10">
    <property type="entry name" value="Alpha-1-antitrypsin, domain 1"/>
    <property type="match status" value="1"/>
</dbReference>
<evidence type="ECO:0000256" key="2">
    <source>
        <dbReference type="ARBA" id="ARBA00009500"/>
    </source>
</evidence>
<dbReference type="InterPro" id="IPR023796">
    <property type="entry name" value="Serpin_dom"/>
</dbReference>
<comment type="similarity">
    <text evidence="2">Belongs to the serpin family.</text>
</comment>
<evidence type="ECO:0000256" key="1">
    <source>
        <dbReference type="ARBA" id="ARBA00004613"/>
    </source>
</evidence>
<organism evidence="6 7">
    <name type="scientific">Amblyomma americanum</name>
    <name type="common">Lone star tick</name>
    <dbReference type="NCBI Taxonomy" id="6943"/>
    <lineage>
        <taxon>Eukaryota</taxon>
        <taxon>Metazoa</taxon>
        <taxon>Ecdysozoa</taxon>
        <taxon>Arthropoda</taxon>
        <taxon>Chelicerata</taxon>
        <taxon>Arachnida</taxon>
        <taxon>Acari</taxon>
        <taxon>Parasitiformes</taxon>
        <taxon>Ixodida</taxon>
        <taxon>Ixodoidea</taxon>
        <taxon>Ixodidae</taxon>
        <taxon>Amblyomminae</taxon>
        <taxon>Amblyomma</taxon>
    </lineage>
</organism>
<dbReference type="Pfam" id="PF00079">
    <property type="entry name" value="Serpin"/>
    <property type="match status" value="1"/>
</dbReference>
<reference evidence="6 7" key="1">
    <citation type="journal article" date="2023" name="Arcadia Sci">
        <title>De novo assembly of a long-read Amblyomma americanum tick genome.</title>
        <authorList>
            <person name="Chou S."/>
            <person name="Poskanzer K.E."/>
            <person name="Rollins M."/>
            <person name="Thuy-Boun P.S."/>
        </authorList>
    </citation>
    <scope>NUCLEOTIDE SEQUENCE [LARGE SCALE GENOMIC DNA]</scope>
    <source>
        <strain evidence="6">F_SG_1</strain>
        <tissue evidence="6">Salivary glands</tissue>
    </source>
</reference>
<keyword evidence="3" id="KW-0964">Secreted</keyword>
<dbReference type="PANTHER" id="PTHR11461:SF211">
    <property type="entry name" value="GH10112P-RELATED"/>
    <property type="match status" value="1"/>
</dbReference>